<sequence>MLTARTCATADGHRQNPKDKRQRGHQNRTQALATGVERGIEQIVSFLVHLIGEFNNQDCVLRR</sequence>
<comment type="caution">
    <text evidence="2">The sequence shown here is derived from an EMBL/GenBank/DDBJ whole genome shotgun (WGS) entry which is preliminary data.</text>
</comment>
<dbReference type="AlphaFoldDB" id="A0A645HNS7"/>
<protein>
    <submittedName>
        <fullName evidence="2">Uncharacterized protein</fullName>
    </submittedName>
</protein>
<name>A0A645HNS7_9ZZZZ</name>
<feature type="region of interest" description="Disordered" evidence="1">
    <location>
        <begin position="1"/>
        <end position="28"/>
    </location>
</feature>
<proteinExistence type="predicted"/>
<gene>
    <name evidence="2" type="ORF">SDC9_188244</name>
</gene>
<accession>A0A645HNS7</accession>
<organism evidence="2">
    <name type="scientific">bioreactor metagenome</name>
    <dbReference type="NCBI Taxonomy" id="1076179"/>
    <lineage>
        <taxon>unclassified sequences</taxon>
        <taxon>metagenomes</taxon>
        <taxon>ecological metagenomes</taxon>
    </lineage>
</organism>
<evidence type="ECO:0000313" key="2">
    <source>
        <dbReference type="EMBL" id="MPN40705.1"/>
    </source>
</evidence>
<reference evidence="2" key="1">
    <citation type="submission" date="2019-08" db="EMBL/GenBank/DDBJ databases">
        <authorList>
            <person name="Kucharzyk K."/>
            <person name="Murdoch R.W."/>
            <person name="Higgins S."/>
            <person name="Loffler F."/>
        </authorList>
    </citation>
    <scope>NUCLEOTIDE SEQUENCE</scope>
</reference>
<evidence type="ECO:0000256" key="1">
    <source>
        <dbReference type="SAM" id="MobiDB-lite"/>
    </source>
</evidence>
<dbReference type="EMBL" id="VSSQ01097284">
    <property type="protein sequence ID" value="MPN40705.1"/>
    <property type="molecule type" value="Genomic_DNA"/>
</dbReference>